<comment type="caution">
    <text evidence="2">The sequence shown here is derived from an EMBL/GenBank/DDBJ whole genome shotgun (WGS) entry which is preliminary data.</text>
</comment>
<protein>
    <submittedName>
        <fullName evidence="2">Uncharacterized protein</fullName>
    </submittedName>
</protein>
<reference evidence="2 3" key="1">
    <citation type="submission" date="2020-08" db="EMBL/GenBank/DDBJ databases">
        <title>Genomic Encyclopedia of Type Strains, Phase IV (KMG-IV): sequencing the most valuable type-strain genomes for metagenomic binning, comparative biology and taxonomic classification.</title>
        <authorList>
            <person name="Goeker M."/>
        </authorList>
    </citation>
    <scope>NUCLEOTIDE SEQUENCE [LARGE SCALE GENOMIC DNA]</scope>
    <source>
        <strain evidence="2 3">DSM 17498</strain>
    </source>
</reference>
<feature type="region of interest" description="Disordered" evidence="1">
    <location>
        <begin position="62"/>
        <end position="81"/>
    </location>
</feature>
<dbReference type="Proteomes" id="UP000521227">
    <property type="component" value="Unassembled WGS sequence"/>
</dbReference>
<organism evidence="2 3">
    <name type="scientific">Afipia massiliensis</name>
    <dbReference type="NCBI Taxonomy" id="211460"/>
    <lineage>
        <taxon>Bacteria</taxon>
        <taxon>Pseudomonadati</taxon>
        <taxon>Pseudomonadota</taxon>
        <taxon>Alphaproteobacteria</taxon>
        <taxon>Hyphomicrobiales</taxon>
        <taxon>Nitrobacteraceae</taxon>
        <taxon>Afipia</taxon>
    </lineage>
</organism>
<accession>A0A840MXX2</accession>
<dbReference type="RefSeq" id="WP_184082376.1">
    <property type="nucleotide sequence ID" value="NZ_JACHIJ010000001.1"/>
</dbReference>
<dbReference type="AlphaFoldDB" id="A0A840MXX2"/>
<evidence type="ECO:0000313" key="3">
    <source>
        <dbReference type="Proteomes" id="UP000521227"/>
    </source>
</evidence>
<proteinExistence type="predicted"/>
<evidence type="ECO:0000313" key="2">
    <source>
        <dbReference type="EMBL" id="MBB5050568.1"/>
    </source>
</evidence>
<name>A0A840MXX2_9BRAD</name>
<sequence length="81" mass="8861">MTPQESVLDAVLRARGILAEYIEPGPRDCAQTLSRLFVIFDDEKLTTAINILSLEAVSAAMAEADTTKRSPASPRRRRTTG</sequence>
<gene>
    <name evidence="2" type="ORF">HNQ36_000516</name>
</gene>
<dbReference type="EMBL" id="JACHIJ010000001">
    <property type="protein sequence ID" value="MBB5050568.1"/>
    <property type="molecule type" value="Genomic_DNA"/>
</dbReference>
<evidence type="ECO:0000256" key="1">
    <source>
        <dbReference type="SAM" id="MobiDB-lite"/>
    </source>
</evidence>